<evidence type="ECO:0000256" key="1">
    <source>
        <dbReference type="SAM" id="MobiDB-lite"/>
    </source>
</evidence>
<sequence>MESIRGWRDVEAWIDAVHPSEENCEPIVIFRKYFHVLPVPLARIVGEQISPAERSMLPIIRDRRRRYAMTAPEELSSNLQRNAEPLRWKHTVGTGQYEEVEDLDLDEFAGKTEARSVLPKLTCNEQPHDPLLYTEHNLHSETDGSVSRQEIKEQSDSLPVMRAMVHTPHHENASSATQHNLAEDPLYKLPNRYKDAMDSAQDIEDVDPAHFMEFEQATVARFVRGQLAVSYACDFDERWDAREPFQDDDDQMKEDAWFDDE</sequence>
<gene>
    <name evidence="2" type="ORF">MPSI1_001685</name>
</gene>
<feature type="compositionally biased region" description="Acidic residues" evidence="1">
    <location>
        <begin position="246"/>
        <end position="261"/>
    </location>
</feature>
<name>A0AAF0JE48_9BASI</name>
<reference evidence="2" key="1">
    <citation type="submission" date="2023-02" db="EMBL/GenBank/DDBJ databases">
        <title>Mating type loci evolution in Malassezia.</title>
        <authorList>
            <person name="Coelho M.A."/>
        </authorList>
    </citation>
    <scope>NUCLEOTIDE SEQUENCE</scope>
    <source>
        <strain evidence="2">CBS 14136</strain>
    </source>
</reference>
<evidence type="ECO:0000313" key="3">
    <source>
        <dbReference type="Proteomes" id="UP001214628"/>
    </source>
</evidence>
<dbReference type="Proteomes" id="UP001214628">
    <property type="component" value="Chromosome 2"/>
</dbReference>
<accession>A0AAF0JE48</accession>
<organism evidence="2 3">
    <name type="scientific">Malassezia psittaci</name>
    <dbReference type="NCBI Taxonomy" id="1821823"/>
    <lineage>
        <taxon>Eukaryota</taxon>
        <taxon>Fungi</taxon>
        <taxon>Dikarya</taxon>
        <taxon>Basidiomycota</taxon>
        <taxon>Ustilaginomycotina</taxon>
        <taxon>Malasseziomycetes</taxon>
        <taxon>Malasseziales</taxon>
        <taxon>Malasseziaceae</taxon>
        <taxon>Malassezia</taxon>
    </lineage>
</organism>
<evidence type="ECO:0008006" key="4">
    <source>
        <dbReference type="Google" id="ProtNLM"/>
    </source>
</evidence>
<dbReference type="AlphaFoldDB" id="A0AAF0JE48"/>
<dbReference type="EMBL" id="CP118376">
    <property type="protein sequence ID" value="WFD43034.1"/>
    <property type="molecule type" value="Genomic_DNA"/>
</dbReference>
<proteinExistence type="predicted"/>
<evidence type="ECO:0000313" key="2">
    <source>
        <dbReference type="EMBL" id="WFD43034.1"/>
    </source>
</evidence>
<feature type="region of interest" description="Disordered" evidence="1">
    <location>
        <begin position="240"/>
        <end position="261"/>
    </location>
</feature>
<protein>
    <recommendedName>
        <fullName evidence="4">CCD97-like C-terminal domain-containing protein</fullName>
    </recommendedName>
</protein>
<keyword evidence="3" id="KW-1185">Reference proteome</keyword>